<dbReference type="InterPro" id="IPR032710">
    <property type="entry name" value="NTF2-like_dom_sf"/>
</dbReference>
<evidence type="ECO:0000256" key="1">
    <source>
        <dbReference type="SAM" id="MobiDB-lite"/>
    </source>
</evidence>
<gene>
    <name evidence="3" type="ORF">F8O04_11540</name>
</gene>
<dbReference type="Pfam" id="PF13577">
    <property type="entry name" value="SnoaL_4"/>
    <property type="match status" value="3"/>
</dbReference>
<dbReference type="InterPro" id="IPR037401">
    <property type="entry name" value="SnoaL-like"/>
</dbReference>
<proteinExistence type="predicted"/>
<dbReference type="AlphaFoldDB" id="A0A6H9WH13"/>
<feature type="domain" description="SnoaL-like" evidence="2">
    <location>
        <begin position="39"/>
        <end position="167"/>
    </location>
</feature>
<dbReference type="SUPFAM" id="SSF54427">
    <property type="entry name" value="NTF2-like"/>
    <property type="match status" value="3"/>
</dbReference>
<evidence type="ECO:0000313" key="4">
    <source>
        <dbReference type="Proteomes" id="UP000431744"/>
    </source>
</evidence>
<accession>A0A6H9WH13</accession>
<feature type="domain" description="SnoaL-like" evidence="2">
    <location>
        <begin position="416"/>
        <end position="550"/>
    </location>
</feature>
<sequence length="669" mass="73493">MASARPGLRPGISRRRTRRRGATINATPSVDKSLTHAVQRVESIREVKDLQRRYAHLGQLGNTRDMAGLFGDDATVEGAARRWSGRAEIDAFLQAEVAPWASGASGALHFEVIDQPLITLSDSGEHASGRWHSLRFLGDGVAVAQICAGIYENEYHRSEAGWRISSIRYVPLYDGDYVDGWTNTAPTGVPIVPPHFTAEQVGAPAGPARPADSFGEAEAGHLATRIARLNDEDDVRNLLHAFGYYVDRKMWADVHDLFAEEACIRVGQTEYSGQEGVHRALHEMGAAGLVTGELNDRMIFGAIVDVRPGGEEADVRGFEVALLADPESGEGHWEFSVFRNRMVKHDGLWRIHDVTVSRVLRATYADGWATGGIDLEGNSAPPPVLNPAPRSANAQERAQREHEDVQLADLDRKLSRSRAYDAVENLSAAYGYYLDDFQWPEMAALFATNGHKQSPFAGYYFGPERILGAATASHGAPRDPAVPRARAVLHWRPQSVVMVSHDGRSANLRARLFQMRTAADVLPEWTGIHSGNYANDQAVLDGGVWRLWSVTIDEYYFVSPSWSGGWASAQVDEAKPQPPSKLLSLYPPDIAMDELGERMRGFRGGPGPVLAWPEIAPMWFNYRNPVSGRTPVNYWPDCVPSVVDSSASMLHHGYQLPPTGPSVDGKELP</sequence>
<feature type="region of interest" description="Disordered" evidence="1">
    <location>
        <begin position="375"/>
        <end position="403"/>
    </location>
</feature>
<keyword evidence="4" id="KW-1185">Reference proteome</keyword>
<evidence type="ECO:0000259" key="2">
    <source>
        <dbReference type="Pfam" id="PF13577"/>
    </source>
</evidence>
<evidence type="ECO:0000313" key="3">
    <source>
        <dbReference type="EMBL" id="KAB1648324.1"/>
    </source>
</evidence>
<name>A0A6H9WH13_9MICO</name>
<dbReference type="OrthoDB" id="4571298at2"/>
<reference evidence="3 4" key="1">
    <citation type="submission" date="2019-09" db="EMBL/GenBank/DDBJ databases">
        <title>Phylogeny of genus Pseudoclavibacter and closely related genus.</title>
        <authorList>
            <person name="Li Y."/>
        </authorList>
    </citation>
    <scope>NUCLEOTIDE SEQUENCE [LARGE SCALE GENOMIC DNA]</scope>
    <source>
        <strain evidence="3 4">EGI 60007</strain>
    </source>
</reference>
<feature type="domain" description="SnoaL-like" evidence="2">
    <location>
        <begin position="228"/>
        <end position="354"/>
    </location>
</feature>
<dbReference type="EMBL" id="WBJY01000002">
    <property type="protein sequence ID" value="KAB1648324.1"/>
    <property type="molecule type" value="Genomic_DNA"/>
</dbReference>
<protein>
    <submittedName>
        <fullName evidence="3">Nuclear transport factor 2 family protein</fullName>
    </submittedName>
</protein>
<comment type="caution">
    <text evidence="3">The sequence shown here is derived from an EMBL/GenBank/DDBJ whole genome shotgun (WGS) entry which is preliminary data.</text>
</comment>
<dbReference type="Gene3D" id="3.10.450.50">
    <property type="match status" value="3"/>
</dbReference>
<dbReference type="Proteomes" id="UP000431744">
    <property type="component" value="Unassembled WGS sequence"/>
</dbReference>
<organism evidence="3 4">
    <name type="scientific">Pseudoclavibacter endophyticus</name>
    <dbReference type="NCBI Taxonomy" id="1778590"/>
    <lineage>
        <taxon>Bacteria</taxon>
        <taxon>Bacillati</taxon>
        <taxon>Actinomycetota</taxon>
        <taxon>Actinomycetes</taxon>
        <taxon>Micrococcales</taxon>
        <taxon>Microbacteriaceae</taxon>
        <taxon>Pseudoclavibacter</taxon>
    </lineage>
</organism>